<accession>A0A1F6CD34</accession>
<dbReference type="GO" id="GO:0009244">
    <property type="term" value="P:lipopolysaccharide core region biosynthetic process"/>
    <property type="evidence" value="ECO:0007669"/>
    <property type="project" value="TreeGrafter"/>
</dbReference>
<sequence>MSGDVKISVETCRRRIARAILWLYRGRTCEEPAVSIAEVLEDPRKILIIPDLRAGGLFLGAPKFRAIRSRYPRAEISLLTDARREYIAREMPFIDDVILCGDFLLPVGMKLRDLIGRLQRREFDVTFCFGAPDGLLPAYLCYKSGGKLRVGFHADDVPFFNFRIVPRPEPCYEAERLSLLLRTLDIAEGELGWAISPEGAGKILDRYLGERRDTERLVGIDTSSGIGPPLSFRQWRGVVRAVDENCRAILFFDFDQRRVANRLKETLGARALLFQTDDLPRTVALMEACEGFVAGNTDLFHLSVAMGLPTVGIVPEQDAPRWAPADCPWVRVVTRTGMGEGMGRRIVEMLHEMQNSALQRR</sequence>
<evidence type="ECO:0000313" key="2">
    <source>
        <dbReference type="Proteomes" id="UP000178606"/>
    </source>
</evidence>
<dbReference type="PANTHER" id="PTHR30160">
    <property type="entry name" value="TETRAACYLDISACCHARIDE 4'-KINASE-RELATED"/>
    <property type="match status" value="1"/>
</dbReference>
<proteinExistence type="predicted"/>
<dbReference type="GO" id="GO:0008713">
    <property type="term" value="F:ADP-heptose-lipopolysaccharide heptosyltransferase activity"/>
    <property type="evidence" value="ECO:0007669"/>
    <property type="project" value="TreeGrafter"/>
</dbReference>
<reference evidence="1 2" key="1">
    <citation type="journal article" date="2016" name="Nat. Commun.">
        <title>Thousands of microbial genomes shed light on interconnected biogeochemical processes in an aquifer system.</title>
        <authorList>
            <person name="Anantharaman K."/>
            <person name="Brown C.T."/>
            <person name="Hug L.A."/>
            <person name="Sharon I."/>
            <person name="Castelle C.J."/>
            <person name="Probst A.J."/>
            <person name="Thomas B.C."/>
            <person name="Singh A."/>
            <person name="Wilkins M.J."/>
            <person name="Karaoz U."/>
            <person name="Brodie E.L."/>
            <person name="Williams K.H."/>
            <person name="Hubbard S.S."/>
            <person name="Banfield J.F."/>
        </authorList>
    </citation>
    <scope>NUCLEOTIDE SEQUENCE [LARGE SCALE GENOMIC DNA]</scope>
    <source>
        <strain evidence="2">RIFCSPLOWO2_12_FULL_64_10</strain>
    </source>
</reference>
<dbReference type="Gene3D" id="3.40.50.2000">
    <property type="entry name" value="Glycogen Phosphorylase B"/>
    <property type="match status" value="2"/>
</dbReference>
<dbReference type="GO" id="GO:0005829">
    <property type="term" value="C:cytosol"/>
    <property type="evidence" value="ECO:0007669"/>
    <property type="project" value="TreeGrafter"/>
</dbReference>
<evidence type="ECO:0000313" key="1">
    <source>
        <dbReference type="EMBL" id="OGG47089.1"/>
    </source>
</evidence>
<dbReference type="Proteomes" id="UP000178606">
    <property type="component" value="Unassembled WGS sequence"/>
</dbReference>
<dbReference type="InterPro" id="IPR051199">
    <property type="entry name" value="LPS_LOS_Heptosyltrfase"/>
</dbReference>
<dbReference type="EMBL" id="MFKF01000275">
    <property type="protein sequence ID" value="OGG47089.1"/>
    <property type="molecule type" value="Genomic_DNA"/>
</dbReference>
<dbReference type="AlphaFoldDB" id="A0A1F6CD34"/>
<dbReference type="SUPFAM" id="SSF53756">
    <property type="entry name" value="UDP-Glycosyltransferase/glycogen phosphorylase"/>
    <property type="match status" value="1"/>
</dbReference>
<comment type="caution">
    <text evidence="1">The sequence shown here is derived from an EMBL/GenBank/DDBJ whole genome shotgun (WGS) entry which is preliminary data.</text>
</comment>
<protein>
    <submittedName>
        <fullName evidence="1">Uncharacterized protein</fullName>
    </submittedName>
</protein>
<name>A0A1F6CD34_HANXR</name>
<gene>
    <name evidence="1" type="ORF">A3F84_14025</name>
</gene>
<organism evidence="1 2">
    <name type="scientific">Handelsmanbacteria sp. (strain RIFCSPLOWO2_12_FULL_64_10)</name>
    <dbReference type="NCBI Taxonomy" id="1817868"/>
    <lineage>
        <taxon>Bacteria</taxon>
        <taxon>Candidatus Handelsmaniibacteriota</taxon>
    </lineage>
</organism>